<keyword evidence="2" id="KW-1185">Reference proteome</keyword>
<comment type="caution">
    <text evidence="1">The sequence shown here is derived from an EMBL/GenBank/DDBJ whole genome shotgun (WGS) entry which is preliminary data.</text>
</comment>
<gene>
    <name evidence="1" type="ORF">GMST_04420</name>
</gene>
<dbReference type="EMBL" id="BLXX01000001">
    <property type="protein sequence ID" value="GFO58117.1"/>
    <property type="molecule type" value="Genomic_DNA"/>
</dbReference>
<reference evidence="2" key="1">
    <citation type="submission" date="2020-06" db="EMBL/GenBank/DDBJ databases">
        <title>Draft genomic sequence of Geomonas sp. Red330.</title>
        <authorList>
            <person name="Itoh H."/>
            <person name="Zhenxing X."/>
            <person name="Ushijima N."/>
            <person name="Masuda Y."/>
            <person name="Shiratori Y."/>
            <person name="Senoo K."/>
        </authorList>
    </citation>
    <scope>NUCLEOTIDE SEQUENCE [LARGE SCALE GENOMIC DNA]</scope>
    <source>
        <strain evidence="2">Red330</strain>
    </source>
</reference>
<proteinExistence type="predicted"/>
<sequence>MSVPTVPFYGKDTDRLAKLDIAYKIIKESASFQRNWPSTVDDNEIFKTQIDYYRSTFEAAYHFDRRAIAARIAAANEVSTTWQKIVNYAYSTKEDHSEMLERMGVTKKKSPRTWTSTPSVPEMTDFAVVNIDKKGYLRASCSRDRRRYSYEIWITEGDPRIEEGWFFKQTFGDCTNMEISGFQPGKEISLRCRIIGRDNIPGPWSHTITIMVT</sequence>
<evidence type="ECO:0000313" key="2">
    <source>
        <dbReference type="Proteomes" id="UP000556026"/>
    </source>
</evidence>
<evidence type="ECO:0000313" key="1">
    <source>
        <dbReference type="EMBL" id="GFO58117.1"/>
    </source>
</evidence>
<dbReference type="RefSeq" id="WP_183352962.1">
    <property type="nucleotide sequence ID" value="NZ_BLXX01000001.1"/>
</dbReference>
<accession>A0A6V8MDR4</accession>
<dbReference type="AlphaFoldDB" id="A0A6V8MDR4"/>
<dbReference type="Proteomes" id="UP000556026">
    <property type="component" value="Unassembled WGS sequence"/>
</dbReference>
<protein>
    <submittedName>
        <fullName evidence="1">Uncharacterized protein</fullName>
    </submittedName>
</protein>
<name>A0A6V8MDR4_9BACT</name>
<organism evidence="1 2">
    <name type="scientific">Geomonas silvestris</name>
    <dbReference type="NCBI Taxonomy" id="2740184"/>
    <lineage>
        <taxon>Bacteria</taxon>
        <taxon>Pseudomonadati</taxon>
        <taxon>Thermodesulfobacteriota</taxon>
        <taxon>Desulfuromonadia</taxon>
        <taxon>Geobacterales</taxon>
        <taxon>Geobacteraceae</taxon>
        <taxon>Geomonas</taxon>
    </lineage>
</organism>